<dbReference type="Proteomes" id="UP000250744">
    <property type="component" value="Unassembled WGS sequence"/>
</dbReference>
<comment type="caution">
    <text evidence="1">The sequence shown here is derived from an EMBL/GenBank/DDBJ whole genome shotgun (WGS) entry which is preliminary data.</text>
</comment>
<gene>
    <name evidence="1" type="ORF">DN062_07450</name>
</gene>
<evidence type="ECO:0000313" key="2">
    <source>
        <dbReference type="Proteomes" id="UP000250744"/>
    </source>
</evidence>
<dbReference type="OrthoDB" id="6138108at2"/>
<name>A0A364NNY8_9GAMM</name>
<dbReference type="RefSeq" id="WP_112158702.1">
    <property type="nucleotide sequence ID" value="NZ_QKRX01000004.1"/>
</dbReference>
<protein>
    <submittedName>
        <fullName evidence="1">Uncharacterized protein</fullName>
    </submittedName>
</protein>
<dbReference type="AlphaFoldDB" id="A0A364NNY8"/>
<evidence type="ECO:0000313" key="1">
    <source>
        <dbReference type="EMBL" id="RAU18597.1"/>
    </source>
</evidence>
<dbReference type="EMBL" id="QKRX01000004">
    <property type="protein sequence ID" value="RAU18597.1"/>
    <property type="molecule type" value="Genomic_DNA"/>
</dbReference>
<keyword evidence="2" id="KW-1185">Reference proteome</keyword>
<accession>A0A364NNY8</accession>
<sequence length="353" mass="40746">MKTKPMAWVVGGVLLLAVTLMIWNVKGTQMARASDYVIDRNYYVIVHAHGAAYDVFINGITTKKENDVGSTSFNLPINRLMQSDINRVTFNFSPTELKYDEFGKVIVEPNSNFFIHISIESVHLKTRERERITLVDARYDMETGQIVSNEKTIFDTDPVYRQPHMQTTGELKLKSNHVWVNHGLESPIPSQHLIAEFKTSDRFPRFHWLDEAVVLEDTPKLRREVRDAYRYIHKLIENGDFGGMRRIMEPGWKNAAISLNMGNSADDFIRSANSRQAFVKKREDGRTLQPLHFDQLETPLELDHLQFMADGRVVRLLPDPIRWKRPGSTQTTFSRFVFYMNEEGVLMVAAIVL</sequence>
<reference evidence="1 2" key="1">
    <citation type="submission" date="2018-06" db="EMBL/GenBank/DDBJ databases">
        <title>Nitrincola tibetense sp. nov., isolated from Lake XuguoCo on Tibetan Plateau.</title>
        <authorList>
            <person name="Xing P."/>
        </authorList>
    </citation>
    <scope>NUCLEOTIDE SEQUENCE [LARGE SCALE GENOMIC DNA]</scope>
    <source>
        <strain evidence="2">xg18</strain>
    </source>
</reference>
<proteinExistence type="predicted"/>
<organism evidence="1 2">
    <name type="scientific">Nitrincola tibetensis</name>
    <dbReference type="NCBI Taxonomy" id="2219697"/>
    <lineage>
        <taxon>Bacteria</taxon>
        <taxon>Pseudomonadati</taxon>
        <taxon>Pseudomonadota</taxon>
        <taxon>Gammaproteobacteria</taxon>
        <taxon>Oceanospirillales</taxon>
        <taxon>Oceanospirillaceae</taxon>
        <taxon>Nitrincola</taxon>
    </lineage>
</organism>